<evidence type="ECO:0000313" key="4">
    <source>
        <dbReference type="EMBL" id="WBL35864.1"/>
    </source>
</evidence>
<dbReference type="InterPro" id="IPR050742">
    <property type="entry name" value="Helicase_Restrict-Modif_Enz"/>
</dbReference>
<dbReference type="Proteomes" id="UP001212803">
    <property type="component" value="Chromosome"/>
</dbReference>
<gene>
    <name evidence="4" type="ORF">O0235_14000</name>
</gene>
<sequence>MIDLEAASLRPGQAEALRRWREALAGGSRAELVVVPVGYGKTVIGVGSFLVAASTAGVDTCLYLTPTDVLRTQVYDGIERALALLGARFDARKYLAENATLHRAAANRANVVVATYQQVAAAPERYARLCARRRVHLVCDEAHHLGERGQWAGALRQLPVATSLLLSATPVRLDREPLAGARYLPAEDGDGLVIDPLVHVTMRQAWREGRILKRLAMQMKDYAVELRSAEGEIYTFTASEMAELPDFDQRCVRQQLRWNDDYVEPLVREFAITLERKRALAPGQHQGLVFAATTAHADHLARVFAKHHPGLRCTVVHSGEDLPAAEAERRMRDFHAGRYDVLIQVRKASEGFDAPTVSVLLKLDAVFSREPVIQQLGRGLRFNHSLPEAQNVLHVFIGRDPRLAPIIDHLEREAAIPAIPRPVDAPGHAADETAPDAPLEEAEPGDDAARPGAPEIVDVIEAGDAVLDETGRLIEGQQLTMFGVPAPPHPSAARMAPPVAAPANDPRATVVDLQAELQEAIEYCKTWTARAARERARRFGQRENHFAVLNAAYARETGQRGTLATPADYRRKGDWMKRKYLELLG</sequence>
<evidence type="ECO:0000313" key="5">
    <source>
        <dbReference type="Proteomes" id="UP001212803"/>
    </source>
</evidence>
<dbReference type="PROSITE" id="PS51192">
    <property type="entry name" value="HELICASE_ATP_BIND_1"/>
    <property type="match status" value="1"/>
</dbReference>
<dbReference type="SMART" id="SM00490">
    <property type="entry name" value="HELICc"/>
    <property type="match status" value="1"/>
</dbReference>
<dbReference type="InterPro" id="IPR001650">
    <property type="entry name" value="Helicase_C-like"/>
</dbReference>
<keyword evidence="4" id="KW-0378">Hydrolase</keyword>
<keyword evidence="4" id="KW-0547">Nucleotide-binding</keyword>
<dbReference type="Pfam" id="PF00271">
    <property type="entry name" value="Helicase_C"/>
    <property type="match status" value="1"/>
</dbReference>
<dbReference type="InterPro" id="IPR027417">
    <property type="entry name" value="P-loop_NTPase"/>
</dbReference>
<proteinExistence type="predicted"/>
<dbReference type="SMART" id="SM00487">
    <property type="entry name" value="DEXDc"/>
    <property type="match status" value="1"/>
</dbReference>
<feature type="domain" description="Helicase ATP-binding" evidence="2">
    <location>
        <begin position="22"/>
        <end position="188"/>
    </location>
</feature>
<dbReference type="Gene3D" id="3.40.50.300">
    <property type="entry name" value="P-loop containing nucleotide triphosphate hydrolases"/>
    <property type="match status" value="2"/>
</dbReference>
<keyword evidence="4" id="KW-0347">Helicase</keyword>
<evidence type="ECO:0000259" key="3">
    <source>
        <dbReference type="PROSITE" id="PS51194"/>
    </source>
</evidence>
<dbReference type="SUPFAM" id="SSF52540">
    <property type="entry name" value="P-loop containing nucleoside triphosphate hydrolases"/>
    <property type="match status" value="1"/>
</dbReference>
<dbReference type="PANTHER" id="PTHR47396:SF1">
    <property type="entry name" value="ATP-DEPENDENT HELICASE IRC3-RELATED"/>
    <property type="match status" value="1"/>
</dbReference>
<dbReference type="GO" id="GO:0004386">
    <property type="term" value="F:helicase activity"/>
    <property type="evidence" value="ECO:0007669"/>
    <property type="project" value="UniProtKB-KW"/>
</dbReference>
<dbReference type="PROSITE" id="PS51194">
    <property type="entry name" value="HELICASE_CTER"/>
    <property type="match status" value="1"/>
</dbReference>
<evidence type="ECO:0000256" key="1">
    <source>
        <dbReference type="SAM" id="MobiDB-lite"/>
    </source>
</evidence>
<keyword evidence="4" id="KW-0067">ATP-binding</keyword>
<keyword evidence="5" id="KW-1185">Reference proteome</keyword>
<dbReference type="EMBL" id="CP115149">
    <property type="protein sequence ID" value="WBL35864.1"/>
    <property type="molecule type" value="Genomic_DNA"/>
</dbReference>
<reference evidence="4 5" key="1">
    <citation type="journal article" date="2023" name="ISME J.">
        <title>Thermophilic Dehalococcoidia with unusual traits shed light on an unexpected past.</title>
        <authorList>
            <person name="Palmer M."/>
            <person name="Covington J.K."/>
            <person name="Zhou E.M."/>
            <person name="Thomas S.C."/>
            <person name="Habib N."/>
            <person name="Seymour C.O."/>
            <person name="Lai D."/>
            <person name="Johnston J."/>
            <person name="Hashimi A."/>
            <person name="Jiao J.Y."/>
            <person name="Muok A.R."/>
            <person name="Liu L."/>
            <person name="Xian W.D."/>
            <person name="Zhi X.Y."/>
            <person name="Li M.M."/>
            <person name="Silva L.P."/>
            <person name="Bowen B.P."/>
            <person name="Louie K."/>
            <person name="Briegel A."/>
            <person name="Pett-Ridge J."/>
            <person name="Weber P.K."/>
            <person name="Tocheva E.I."/>
            <person name="Woyke T."/>
            <person name="Northen T.R."/>
            <person name="Mayali X."/>
            <person name="Li W.J."/>
            <person name="Hedlund B.P."/>
        </authorList>
    </citation>
    <scope>NUCLEOTIDE SEQUENCE [LARGE SCALE GENOMIC DNA]</scope>
    <source>
        <strain evidence="4 5">YIM 72310</strain>
    </source>
</reference>
<protein>
    <submittedName>
        <fullName evidence="4">DEAD/DEAH box helicase family protein</fullName>
    </submittedName>
</protein>
<organism evidence="4 5">
    <name type="scientific">Tepidiforma flava</name>
    <dbReference type="NCBI Taxonomy" id="3004094"/>
    <lineage>
        <taxon>Bacteria</taxon>
        <taxon>Bacillati</taxon>
        <taxon>Chloroflexota</taxon>
        <taxon>Tepidiformia</taxon>
        <taxon>Tepidiformales</taxon>
        <taxon>Tepidiformaceae</taxon>
        <taxon>Tepidiforma</taxon>
    </lineage>
</organism>
<evidence type="ECO:0000259" key="2">
    <source>
        <dbReference type="PROSITE" id="PS51192"/>
    </source>
</evidence>
<dbReference type="InterPro" id="IPR006935">
    <property type="entry name" value="Helicase/UvrB_N"/>
</dbReference>
<feature type="region of interest" description="Disordered" evidence="1">
    <location>
        <begin position="420"/>
        <end position="452"/>
    </location>
</feature>
<dbReference type="Pfam" id="PF04851">
    <property type="entry name" value="ResIII"/>
    <property type="match status" value="1"/>
</dbReference>
<dbReference type="PANTHER" id="PTHR47396">
    <property type="entry name" value="TYPE I RESTRICTION ENZYME ECOKI R PROTEIN"/>
    <property type="match status" value="1"/>
</dbReference>
<accession>A0ABY7M5S8</accession>
<name>A0ABY7M5S8_9CHLR</name>
<dbReference type="RefSeq" id="WP_270056389.1">
    <property type="nucleotide sequence ID" value="NZ_CP115149.1"/>
</dbReference>
<dbReference type="InterPro" id="IPR014001">
    <property type="entry name" value="Helicase_ATP-bd"/>
</dbReference>
<feature type="domain" description="Helicase C-terminal" evidence="3">
    <location>
        <begin position="266"/>
        <end position="427"/>
    </location>
</feature>